<evidence type="ECO:0008006" key="3">
    <source>
        <dbReference type="Google" id="ProtNLM"/>
    </source>
</evidence>
<dbReference type="KEGG" id="sniv:SFSGTM_12460"/>
<dbReference type="InterPro" id="IPR036390">
    <property type="entry name" value="WH_DNA-bd_sf"/>
</dbReference>
<dbReference type="Proteomes" id="UP000463939">
    <property type="component" value="Chromosome"/>
</dbReference>
<sequence length="131" mass="15410">MNLKQVRKMGAVKKHQQRLRFVEALNRMDSAWMEFLQDKDVFDINYSDLYTGLWAKQEPVRKQEALLYMRHLGPQTAKKYLDKAIMIGLLIELPDPSDGRAKLITLSPELKSWLEEFFDHAINLFREAVKT</sequence>
<gene>
    <name evidence="1" type="ORF">SFSGTM_12460</name>
</gene>
<proteinExistence type="predicted"/>
<organism evidence="1 2">
    <name type="scientific">Sulfuriferula nivalis</name>
    <dbReference type="NCBI Taxonomy" id="2675298"/>
    <lineage>
        <taxon>Bacteria</taxon>
        <taxon>Pseudomonadati</taxon>
        <taxon>Pseudomonadota</taxon>
        <taxon>Betaproteobacteria</taxon>
        <taxon>Nitrosomonadales</taxon>
        <taxon>Sulfuricellaceae</taxon>
        <taxon>Sulfuriferula</taxon>
    </lineage>
</organism>
<dbReference type="InterPro" id="IPR036388">
    <property type="entry name" value="WH-like_DNA-bd_sf"/>
</dbReference>
<dbReference type="AlphaFoldDB" id="A0A809S1R8"/>
<evidence type="ECO:0000313" key="1">
    <source>
        <dbReference type="EMBL" id="BBP00538.1"/>
    </source>
</evidence>
<name>A0A809S1R8_9PROT</name>
<keyword evidence="2" id="KW-1185">Reference proteome</keyword>
<dbReference type="SUPFAM" id="SSF46785">
    <property type="entry name" value="Winged helix' DNA-binding domain"/>
    <property type="match status" value="1"/>
</dbReference>
<accession>A0A809S1R8</accession>
<reference evidence="2" key="1">
    <citation type="submission" date="2019-11" db="EMBL/GenBank/DDBJ databases">
        <title>Isolation and characterization of a novel species in the genus Sulfuriferula.</title>
        <authorList>
            <person name="Mochizuki J."/>
            <person name="Kojima H."/>
            <person name="Fukui M."/>
        </authorList>
    </citation>
    <scope>NUCLEOTIDE SEQUENCE [LARGE SCALE GENOMIC DNA]</scope>
    <source>
        <strain evidence="2">SGTM</strain>
    </source>
</reference>
<dbReference type="Gene3D" id="1.10.10.10">
    <property type="entry name" value="Winged helix-like DNA-binding domain superfamily/Winged helix DNA-binding domain"/>
    <property type="match status" value="1"/>
</dbReference>
<evidence type="ECO:0000313" key="2">
    <source>
        <dbReference type="Proteomes" id="UP000463939"/>
    </source>
</evidence>
<dbReference type="EMBL" id="AP021881">
    <property type="protein sequence ID" value="BBP00538.1"/>
    <property type="molecule type" value="Genomic_DNA"/>
</dbReference>
<protein>
    <recommendedName>
        <fullName evidence="3">MarR family transcriptional regulator</fullName>
    </recommendedName>
</protein>